<dbReference type="AlphaFoldDB" id="A0AAV8Q3E2"/>
<name>A0AAV8Q3E2_ENSVE</name>
<evidence type="ECO:0000313" key="3">
    <source>
        <dbReference type="Proteomes" id="UP001222027"/>
    </source>
</evidence>
<organism evidence="2 3">
    <name type="scientific">Ensete ventricosum</name>
    <name type="common">Abyssinian banana</name>
    <name type="synonym">Musa ensete</name>
    <dbReference type="NCBI Taxonomy" id="4639"/>
    <lineage>
        <taxon>Eukaryota</taxon>
        <taxon>Viridiplantae</taxon>
        <taxon>Streptophyta</taxon>
        <taxon>Embryophyta</taxon>
        <taxon>Tracheophyta</taxon>
        <taxon>Spermatophyta</taxon>
        <taxon>Magnoliopsida</taxon>
        <taxon>Liliopsida</taxon>
        <taxon>Zingiberales</taxon>
        <taxon>Musaceae</taxon>
        <taxon>Ensete</taxon>
    </lineage>
</organism>
<dbReference type="Proteomes" id="UP001222027">
    <property type="component" value="Unassembled WGS sequence"/>
</dbReference>
<accession>A0AAV8Q3E2</accession>
<gene>
    <name evidence="2" type="ORF">OPV22_026760</name>
</gene>
<keyword evidence="3" id="KW-1185">Reference proteome</keyword>
<comment type="caution">
    <text evidence="2">The sequence shown here is derived from an EMBL/GenBank/DDBJ whole genome shotgun (WGS) entry which is preliminary data.</text>
</comment>
<dbReference type="EMBL" id="JAQQAF010000008">
    <property type="protein sequence ID" value="KAJ8464208.1"/>
    <property type="molecule type" value="Genomic_DNA"/>
</dbReference>
<sequence length="108" mass="12025">MDGLIALKQEAGIDIIKWCLIGSGRFNFIRASLIVILTGTTKLVSGVWDHFIKICTLQAIKIETCSGHRMDRVDGDGRWPLLQTPPTRRGQGTVIKAEQRRRALALDP</sequence>
<reference evidence="2 3" key="1">
    <citation type="submission" date="2022-12" db="EMBL/GenBank/DDBJ databases">
        <title>Chromosome-scale assembly of the Ensete ventricosum genome.</title>
        <authorList>
            <person name="Dussert Y."/>
            <person name="Stocks J."/>
            <person name="Wendawek A."/>
            <person name="Woldeyes F."/>
            <person name="Nichols R.A."/>
            <person name="Borrell J.S."/>
        </authorList>
    </citation>
    <scope>NUCLEOTIDE SEQUENCE [LARGE SCALE GENOMIC DNA]</scope>
    <source>
        <strain evidence="3">cv. Maze</strain>
        <tissue evidence="2">Seeds</tissue>
    </source>
</reference>
<evidence type="ECO:0000313" key="2">
    <source>
        <dbReference type="EMBL" id="KAJ8464208.1"/>
    </source>
</evidence>
<proteinExistence type="predicted"/>
<feature type="region of interest" description="Disordered" evidence="1">
    <location>
        <begin position="76"/>
        <end position="95"/>
    </location>
</feature>
<protein>
    <submittedName>
        <fullName evidence="2">Uncharacterized protein</fullName>
    </submittedName>
</protein>
<evidence type="ECO:0000256" key="1">
    <source>
        <dbReference type="SAM" id="MobiDB-lite"/>
    </source>
</evidence>